<name>A0ABR3WPA5_9EURO</name>
<comment type="caution">
    <text evidence="2">The sequence shown here is derived from an EMBL/GenBank/DDBJ whole genome shotgun (WGS) entry which is preliminary data.</text>
</comment>
<feature type="compositionally biased region" description="Basic and acidic residues" evidence="1">
    <location>
        <begin position="203"/>
        <end position="215"/>
    </location>
</feature>
<dbReference type="Proteomes" id="UP001583193">
    <property type="component" value="Unassembled WGS sequence"/>
</dbReference>
<proteinExistence type="predicted"/>
<keyword evidence="3" id="KW-1185">Reference proteome</keyword>
<organism evidence="2 3">
    <name type="scientific">Paecilomyces lecythidis</name>
    <dbReference type="NCBI Taxonomy" id="3004212"/>
    <lineage>
        <taxon>Eukaryota</taxon>
        <taxon>Fungi</taxon>
        <taxon>Dikarya</taxon>
        <taxon>Ascomycota</taxon>
        <taxon>Pezizomycotina</taxon>
        <taxon>Eurotiomycetes</taxon>
        <taxon>Eurotiomycetidae</taxon>
        <taxon>Eurotiales</taxon>
        <taxon>Thermoascaceae</taxon>
        <taxon>Paecilomyces</taxon>
    </lineage>
</organism>
<gene>
    <name evidence="2" type="ORF">Plec18167_009439</name>
</gene>
<evidence type="ECO:0000313" key="3">
    <source>
        <dbReference type="Proteomes" id="UP001583193"/>
    </source>
</evidence>
<evidence type="ECO:0000256" key="1">
    <source>
        <dbReference type="SAM" id="MobiDB-lite"/>
    </source>
</evidence>
<evidence type="ECO:0000313" key="2">
    <source>
        <dbReference type="EMBL" id="KAL1865393.1"/>
    </source>
</evidence>
<dbReference type="EMBL" id="JAVDPF010000061">
    <property type="protein sequence ID" value="KAL1865393.1"/>
    <property type="molecule type" value="Genomic_DNA"/>
</dbReference>
<feature type="region of interest" description="Disordered" evidence="1">
    <location>
        <begin position="203"/>
        <end position="226"/>
    </location>
</feature>
<reference evidence="2 3" key="1">
    <citation type="journal article" date="2024" name="IMA Fungus">
        <title>IMA Genome - F19 : A genome assembly and annotation guide to empower mycologists, including annotated draft genome sequences of Ceratocystis pirilliformis, Diaporthe australafricana, Fusarium ophioides, Paecilomyces lecythidis, and Sporothrix stenoceras.</title>
        <authorList>
            <person name="Aylward J."/>
            <person name="Wilson A.M."/>
            <person name="Visagie C.M."/>
            <person name="Spraker J."/>
            <person name="Barnes I."/>
            <person name="Buitendag C."/>
            <person name="Ceriani C."/>
            <person name="Del Mar Angel L."/>
            <person name="du Plessis D."/>
            <person name="Fuchs T."/>
            <person name="Gasser K."/>
            <person name="Kramer D."/>
            <person name="Li W."/>
            <person name="Munsamy K."/>
            <person name="Piso A."/>
            <person name="Price J.L."/>
            <person name="Sonnekus B."/>
            <person name="Thomas C."/>
            <person name="van der Nest A."/>
            <person name="van Dijk A."/>
            <person name="van Heerden A."/>
            <person name="van Vuuren N."/>
            <person name="Yilmaz N."/>
            <person name="Duong T.A."/>
            <person name="van der Merwe N.A."/>
            <person name="Wingfield M.J."/>
            <person name="Wingfield B.D."/>
        </authorList>
    </citation>
    <scope>NUCLEOTIDE SEQUENCE [LARGE SCALE GENOMIC DNA]</scope>
    <source>
        <strain evidence="2 3">CMW 18167</strain>
    </source>
</reference>
<sequence>MSLREVRPEYTRDLPPGPAVFTQEEIRCLEEDRIFLPQPKPDITGNRKVSAIFNAPRSVIRSLPSPSASVRIRGFQSDVIQTFRIPMEEESIGVLEYIGFVPDTARIIYERYINRPDPDQNPDDLMRYACGHICSLKARRYENVSHKEALRQIGLNLQIQEAITDPRFSHVFATETLYYWTKDTIQTNYISLLSRQTRLRNYTDQHSKKYKRPTDQKNLQQDKSQDSVESAVINMTLRDFQFPEKHVVMQTEMDTLNDHISLYKVKAHERWYNYDCIINDDGTVNLAPLLKYDGDTNWVMASYYWTPEKETAEEYRQYAAGRCPMSETCIIRIQIPWSFVNRLHRENLWYSPDWKEYVWTCRKAMKPHQKFHRLLNAELVISHICSSMSTHVTHIPSQDVQTRITEDDVMRLPSGRKAVQWMFPGDIVELLEKEIRGKIHIDIFEATI</sequence>
<protein>
    <submittedName>
        <fullName evidence="2">Uncharacterized protein</fullName>
    </submittedName>
</protein>
<accession>A0ABR3WPA5</accession>